<comment type="caution">
    <text evidence="1">The sequence shown here is derived from an EMBL/GenBank/DDBJ whole genome shotgun (WGS) entry which is preliminary data.</text>
</comment>
<keyword evidence="2" id="KW-1185">Reference proteome</keyword>
<dbReference type="RefSeq" id="WP_069319053.1">
    <property type="nucleotide sequence ID" value="NZ_MDDS01000006.1"/>
</dbReference>
<dbReference type="Proteomes" id="UP000094487">
    <property type="component" value="Unassembled WGS sequence"/>
</dbReference>
<name>A0A1E3LZR0_9SPHN</name>
<dbReference type="AlphaFoldDB" id="A0A1E3LZR0"/>
<protein>
    <submittedName>
        <fullName evidence="1">Uncharacterized protein</fullName>
    </submittedName>
</protein>
<dbReference type="EMBL" id="MDDS01000006">
    <property type="protein sequence ID" value="ODP39282.1"/>
    <property type="molecule type" value="Genomic_DNA"/>
</dbReference>
<reference evidence="1 2" key="1">
    <citation type="submission" date="2016-08" db="EMBL/GenBank/DDBJ databases">
        <title>Draft genome of the agarase producing Sphingomonas sp. MCT13.</title>
        <authorList>
            <person name="D'Andrea M.M."/>
            <person name="Rossolini G.M."/>
            <person name="Thaller M.C."/>
        </authorList>
    </citation>
    <scope>NUCLEOTIDE SEQUENCE [LARGE SCALE GENOMIC DNA]</scope>
    <source>
        <strain evidence="1 2">MCT13</strain>
    </source>
</reference>
<sequence>MSIKSTAFGRVVLTDADAKKFVNQVTYGKPKQAARESVARGLSLSRQLRETGSFTLKVREQA</sequence>
<dbReference type="OrthoDB" id="8452493at2"/>
<accession>A0A1E3LZR0</accession>
<evidence type="ECO:0000313" key="2">
    <source>
        <dbReference type="Proteomes" id="UP000094487"/>
    </source>
</evidence>
<gene>
    <name evidence="1" type="ORF">BFL28_10740</name>
</gene>
<proteinExistence type="predicted"/>
<dbReference type="STRING" id="1888892.BFL28_10740"/>
<organism evidence="1 2">
    <name type="scientific">Sphingomonas turrisvirgatae</name>
    <dbReference type="NCBI Taxonomy" id="1888892"/>
    <lineage>
        <taxon>Bacteria</taxon>
        <taxon>Pseudomonadati</taxon>
        <taxon>Pseudomonadota</taxon>
        <taxon>Alphaproteobacteria</taxon>
        <taxon>Sphingomonadales</taxon>
        <taxon>Sphingomonadaceae</taxon>
        <taxon>Sphingomonas</taxon>
    </lineage>
</organism>
<evidence type="ECO:0000313" key="1">
    <source>
        <dbReference type="EMBL" id="ODP39282.1"/>
    </source>
</evidence>